<evidence type="ECO:0000256" key="3">
    <source>
        <dbReference type="ARBA" id="ARBA00023016"/>
    </source>
</evidence>
<keyword evidence="9" id="KW-0175">Coiled coil</keyword>
<dbReference type="PRINTS" id="PR00298">
    <property type="entry name" value="CHAPERONIN60"/>
</dbReference>
<dbReference type="FunFam" id="3.50.7.10:FF:000001">
    <property type="entry name" value="60 kDa chaperonin"/>
    <property type="match status" value="1"/>
</dbReference>
<evidence type="ECO:0000256" key="1">
    <source>
        <dbReference type="ARBA" id="ARBA00006607"/>
    </source>
</evidence>
<feature type="compositionally biased region" description="Basic and acidic residues" evidence="10">
    <location>
        <begin position="171"/>
        <end position="188"/>
    </location>
</feature>
<evidence type="ECO:0000256" key="8">
    <source>
        <dbReference type="RuleBase" id="RU000418"/>
    </source>
</evidence>
<reference evidence="12" key="1">
    <citation type="submission" date="2019-02" db="EMBL/GenBank/DDBJ databases">
        <title>FDA dAtabase for Regulatory Grade micrObial Sequences (FDA-ARGOS): Supporting development and validation of Infectious Disease Dx tests.</title>
        <authorList>
            <person name="Duncan R."/>
            <person name="Fisher C."/>
            <person name="Tallon L."/>
            <person name="Sadzewicz L."/>
            <person name="Sengamalay N."/>
            <person name="Ott S."/>
            <person name="Godinez A."/>
            <person name="Nagaraj S."/>
            <person name="Vavikolanu K."/>
            <person name="Vyas G."/>
            <person name="Nadendla S."/>
            <person name="Aluvathingal J."/>
            <person name="Sichtig H."/>
        </authorList>
    </citation>
    <scope>NUCLEOTIDE SEQUENCE [LARGE SCALE GENOMIC DNA]</scope>
    <source>
        <strain evidence="12">FDAARGOS_360</strain>
    </source>
</reference>
<feature type="region of interest" description="Disordered" evidence="10">
    <location>
        <begin position="217"/>
        <end position="280"/>
    </location>
</feature>
<dbReference type="Pfam" id="PF00118">
    <property type="entry name" value="Cpn60_TCP1"/>
    <property type="match status" value="1"/>
</dbReference>
<dbReference type="SUPFAM" id="SSF48592">
    <property type="entry name" value="GroEL equatorial domain-like"/>
    <property type="match status" value="1"/>
</dbReference>
<evidence type="ECO:0000313" key="12">
    <source>
        <dbReference type="Proteomes" id="UP000318821"/>
    </source>
</evidence>
<sequence>MSSLKDAPSLSPTSRKGFSFAAIDYDDDYTGPVETVEEIHPPSKSTSRSKKNKARDSKKPKKNKGAAPVSEVDEPVSSSSVKKTSGSKPVAMSDNQGEDYADDFEDPVDSDDYIPSVGTSPPAAALRPVTKSKALMADVEAEEKRLYATVQEQLRLEKEEVMQRIAKWEADQAQKAEEMRQREEELKRQLAAQQQREQEVKQRLSDLVEQQVSQHVAAASAAGKAAAAPTNTATHHAAAKAVENDETEDADEQGTGVSRAELQRRRRREHERAVSLRRAEEEEAAHALFQRLAQDVREVFHELNLSVVAAEKERLIKDERYRRERELRDRREDMTRAEKLEKELKEREEREAKFWAMVEQRDEKFRAFLEERMNKDEEEREARLRRDLEDRATRLRNERELREEMDKMEKERRAKAEEESRHHDGLVLTAQIEEVSARYRAQLEEVRRQMEADSLRKDELQKAELAMMAKRHEAALEQLQRQHAQQLATMDGHAGNVSRIEALVATMQETMEATKAMNEKLLAERMSVLKQKERQLDERQAVLDAMVAEMKANQETVAAERARVAGLYAKFELALSSFSKNSEEDRRTFREAHAHYDTLRQQAEKDRRLMLGEVAQERKLLEQQFEEFLAKKMEAMAELQNERIRSRESGQRHLLKALRSREEEYKMKLESIESDRATACHMKDEHKRLCDAAAAERQALQQEREKFELEKKELLSRFEAIRRQAEDAASSQERLRIQLMGDRSDALDGNGAAVGLLRGGPLVCNAASRFQMDLARQRASIEFGGEARQLILSGIERIATAVGVTLGPKGRNVIIRQPDGEPKITKDGVTVARSIEFHDQFEDVGAKLIRQVAGKTNDVAGDGTTTATILAWSIFAEGYKSVATGANPMDLKRGIDAAVEIILDDLAEQTRPVKDFAMLENVATISANGERPLGTLIAQAVQAVGMKGFISVLDGNTATTEWSRYDGWSTEHGFLSSALMTDSANLRSRLDNPLVFVTAQPLEAVQDVVRLLEAARAQQRPLVLIGPSFAKPVLQTIILNHECGVVQCGVVCVPELKEEELHDVAFSCQCSVEKVSSVGYVEDVRCLLGSAKHMEQTMDNTVVCGTGDTSARVRLLQSRLERLMTEESREAMRERISKLNHTHAVIRVGGRSAIEVSESKDRVVDALNAARNALSEGIVAGGGAALLHASKKLDELLLNDEEMEQDRRTGIQIVRNAIRLPLKKISENAGEEGAYQETSMGYDAQHSTYVDMFEAGIVDPVHVVRSCVVDAASVAGLMITTEASVCDYRPTPDKRRK</sequence>
<evidence type="ECO:0000256" key="10">
    <source>
        <dbReference type="SAM" id="MobiDB-lite"/>
    </source>
</evidence>
<dbReference type="Gene3D" id="3.30.260.10">
    <property type="entry name" value="TCP-1-like chaperonin intermediate domain"/>
    <property type="match status" value="1"/>
</dbReference>
<dbReference type="SUPFAM" id="SSF52029">
    <property type="entry name" value="GroEL apical domain-like"/>
    <property type="match status" value="1"/>
</dbReference>
<dbReference type="GO" id="GO:0042026">
    <property type="term" value="P:protein refolding"/>
    <property type="evidence" value="ECO:0007669"/>
    <property type="project" value="InterPro"/>
</dbReference>
<evidence type="ECO:0000256" key="5">
    <source>
        <dbReference type="ARBA" id="ARBA00025467"/>
    </source>
</evidence>
<feature type="region of interest" description="Disordered" evidence="10">
    <location>
        <begin position="171"/>
        <end position="205"/>
    </location>
</feature>
<feature type="compositionally biased region" description="Basic and acidic residues" evidence="10">
    <location>
        <begin position="270"/>
        <end position="280"/>
    </location>
</feature>
<keyword evidence="2" id="KW-0809">Transit peptide</keyword>
<comment type="similarity">
    <text evidence="1 8">Belongs to the chaperonin (HSP60) family.</text>
</comment>
<dbReference type="NCBIfam" id="NF000592">
    <property type="entry name" value="PRK00013.1"/>
    <property type="match status" value="1"/>
</dbReference>
<name>A0A504X2Y6_LEIDO</name>
<dbReference type="InterPro" id="IPR027410">
    <property type="entry name" value="TCP-1-like_intermed_sf"/>
</dbReference>
<feature type="compositionally biased region" description="Acidic residues" evidence="10">
    <location>
        <begin position="96"/>
        <end position="112"/>
    </location>
</feature>
<dbReference type="InterPro" id="IPR002423">
    <property type="entry name" value="Cpn60/GroEL/TCP-1"/>
</dbReference>
<dbReference type="NCBIfam" id="NF009487">
    <property type="entry name" value="PRK12849.1"/>
    <property type="match status" value="1"/>
</dbReference>
<protein>
    <recommendedName>
        <fullName evidence="6">Chaperonin HSP60, mitochondrial</fullName>
    </recommendedName>
    <alternativeName>
        <fullName evidence="7">groEL protein</fullName>
    </alternativeName>
</protein>
<keyword evidence="4" id="KW-0143">Chaperone</keyword>
<feature type="compositionally biased region" description="Basic and acidic residues" evidence="10">
    <location>
        <begin position="196"/>
        <end position="205"/>
    </location>
</feature>
<dbReference type="GO" id="GO:0005524">
    <property type="term" value="F:ATP binding"/>
    <property type="evidence" value="ECO:0007669"/>
    <property type="project" value="InterPro"/>
</dbReference>
<feature type="coiled-coil region" evidence="9">
    <location>
        <begin position="618"/>
        <end position="724"/>
    </location>
</feature>
<gene>
    <name evidence="11" type="ORF">CGC20_6430</name>
</gene>
<dbReference type="PANTHER" id="PTHR45633">
    <property type="entry name" value="60 KDA HEAT SHOCK PROTEIN, MITOCHONDRIAL"/>
    <property type="match status" value="1"/>
</dbReference>
<dbReference type="VEuPathDB" id="TriTrypDB:LdBPK_302840.1"/>
<feature type="compositionally biased region" description="Basic residues" evidence="10">
    <location>
        <begin position="47"/>
        <end position="64"/>
    </location>
</feature>
<evidence type="ECO:0000313" key="11">
    <source>
        <dbReference type="EMBL" id="TPP43252.1"/>
    </source>
</evidence>
<dbReference type="Gene3D" id="1.10.560.10">
    <property type="entry name" value="GroEL-like equatorial domain"/>
    <property type="match status" value="1"/>
</dbReference>
<feature type="compositionally biased region" description="Low complexity" evidence="10">
    <location>
        <begin position="217"/>
        <end position="241"/>
    </location>
</feature>
<dbReference type="EMBL" id="RHLD01000008">
    <property type="protein sequence ID" value="TPP43252.1"/>
    <property type="molecule type" value="Genomic_DNA"/>
</dbReference>
<proteinExistence type="inferred from homology"/>
<dbReference type="VEuPathDB" id="TriTrypDB:LdCL_300034000"/>
<dbReference type="InterPro" id="IPR001844">
    <property type="entry name" value="Cpn60/GroEL"/>
</dbReference>
<comment type="caution">
    <text evidence="11">The sequence shown here is derived from an EMBL/GenBank/DDBJ whole genome shotgun (WGS) entry which is preliminary data.</text>
</comment>
<dbReference type="Gene3D" id="3.50.7.10">
    <property type="entry name" value="GroEL"/>
    <property type="match status" value="1"/>
</dbReference>
<dbReference type="Proteomes" id="UP000318821">
    <property type="component" value="Unassembled WGS sequence"/>
</dbReference>
<evidence type="ECO:0000256" key="4">
    <source>
        <dbReference type="ARBA" id="ARBA00023186"/>
    </source>
</evidence>
<feature type="region of interest" description="Disordered" evidence="10">
    <location>
        <begin position="400"/>
        <end position="422"/>
    </location>
</feature>
<feature type="coiled-coil region" evidence="9">
    <location>
        <begin position="323"/>
        <end position="350"/>
    </location>
</feature>
<dbReference type="InterPro" id="IPR027413">
    <property type="entry name" value="GROEL-like_equatorial_sf"/>
</dbReference>
<feature type="region of interest" description="Disordered" evidence="10">
    <location>
        <begin position="32"/>
        <end position="124"/>
    </location>
</feature>
<feature type="compositionally biased region" description="Low complexity" evidence="10">
    <location>
        <begin position="75"/>
        <end position="90"/>
    </location>
</feature>
<dbReference type="SUPFAM" id="SSF54849">
    <property type="entry name" value="GroEL-intermediate domain like"/>
    <property type="match status" value="2"/>
</dbReference>
<accession>A0A504X2Y6</accession>
<organism evidence="11 12">
    <name type="scientific">Leishmania donovani</name>
    <dbReference type="NCBI Taxonomy" id="5661"/>
    <lineage>
        <taxon>Eukaryota</taxon>
        <taxon>Discoba</taxon>
        <taxon>Euglenozoa</taxon>
        <taxon>Kinetoplastea</taxon>
        <taxon>Metakinetoplastina</taxon>
        <taxon>Trypanosomatida</taxon>
        <taxon>Trypanosomatidae</taxon>
        <taxon>Leishmaniinae</taxon>
        <taxon>Leishmania</taxon>
    </lineage>
</organism>
<evidence type="ECO:0000256" key="6">
    <source>
        <dbReference type="ARBA" id="ARBA00069579"/>
    </source>
</evidence>
<keyword evidence="3" id="KW-0346">Stress response</keyword>
<comment type="function">
    <text evidence="5">Implicated in mitochondrial protein import and macromolecular assembly. May facilitate the correct folding of imported proteins. May also prevent misfolding and promote the refolding and proper assembly of unfolded polypeptides generated under stress conditions in the mitochondrial matrix.</text>
</comment>
<dbReference type="VEuPathDB" id="TriTrypDB:LDHU3_30.3760"/>
<dbReference type="InterPro" id="IPR027409">
    <property type="entry name" value="GroEL-like_apical_dom_sf"/>
</dbReference>
<dbReference type="GO" id="GO:0140662">
    <property type="term" value="F:ATP-dependent protein folding chaperone"/>
    <property type="evidence" value="ECO:0007669"/>
    <property type="project" value="InterPro"/>
</dbReference>
<evidence type="ECO:0000256" key="9">
    <source>
        <dbReference type="SAM" id="Coils"/>
    </source>
</evidence>
<evidence type="ECO:0000256" key="7">
    <source>
        <dbReference type="ARBA" id="ARBA00080006"/>
    </source>
</evidence>
<evidence type="ECO:0000256" key="2">
    <source>
        <dbReference type="ARBA" id="ARBA00022946"/>
    </source>
</evidence>